<sequence length="88" mass="9700">MTRTNDQAADAADWLARIERLESTLAHQGAEEAVAREQVDVWLDAVRVAVRDGGPLPSPGARNQWRACADKLDAALIALEALTRRRHD</sequence>
<name>A0AAW8CVL7_9BURK</name>
<keyword evidence="1" id="KW-0687">Ribonucleoprotein</keyword>
<organism evidence="1 2">
    <name type="scientific">Variovorax boronicumulans</name>
    <dbReference type="NCBI Taxonomy" id="436515"/>
    <lineage>
        <taxon>Bacteria</taxon>
        <taxon>Pseudomonadati</taxon>
        <taxon>Pseudomonadota</taxon>
        <taxon>Betaproteobacteria</taxon>
        <taxon>Burkholderiales</taxon>
        <taxon>Comamonadaceae</taxon>
        <taxon>Variovorax</taxon>
    </lineage>
</organism>
<evidence type="ECO:0000313" key="1">
    <source>
        <dbReference type="EMBL" id="MDP9891686.1"/>
    </source>
</evidence>
<dbReference type="Proteomes" id="UP001242045">
    <property type="component" value="Unassembled WGS sequence"/>
</dbReference>
<dbReference type="RefSeq" id="WP_013541502.1">
    <property type="nucleotide sequence ID" value="NZ_JAUSRD010000002.1"/>
</dbReference>
<gene>
    <name evidence="1" type="ORF">J2W31_000789</name>
</gene>
<dbReference type="AlphaFoldDB" id="A0AAW8CVL7"/>
<dbReference type="EMBL" id="JAUSRD010000002">
    <property type="protein sequence ID" value="MDP9891686.1"/>
    <property type="molecule type" value="Genomic_DNA"/>
</dbReference>
<reference evidence="1" key="1">
    <citation type="submission" date="2023-07" db="EMBL/GenBank/DDBJ databases">
        <title>Sorghum-associated microbial communities from plants grown in Nebraska, USA.</title>
        <authorList>
            <person name="Schachtman D."/>
        </authorList>
    </citation>
    <scope>NUCLEOTIDE SEQUENCE</scope>
    <source>
        <strain evidence="1">DS3754</strain>
    </source>
</reference>
<evidence type="ECO:0000313" key="2">
    <source>
        <dbReference type="Proteomes" id="UP001242045"/>
    </source>
</evidence>
<keyword evidence="1" id="KW-0689">Ribosomal protein</keyword>
<accession>A0AAW8CVL7</accession>
<comment type="caution">
    <text evidence="1">The sequence shown here is derived from an EMBL/GenBank/DDBJ whole genome shotgun (WGS) entry which is preliminary data.</text>
</comment>
<proteinExistence type="predicted"/>
<dbReference type="GO" id="GO:0005840">
    <property type="term" value="C:ribosome"/>
    <property type="evidence" value="ECO:0007669"/>
    <property type="project" value="UniProtKB-KW"/>
</dbReference>
<protein>
    <submittedName>
        <fullName evidence="1">Ribosomal protein S11</fullName>
    </submittedName>
</protein>